<dbReference type="EMBL" id="CP063196">
    <property type="protein sequence ID" value="UOE21812.1"/>
    <property type="molecule type" value="Genomic_DNA"/>
</dbReference>
<dbReference type="OrthoDB" id="9804511at2"/>
<dbReference type="AlphaFoldDB" id="A0A399G386"/>
<dbReference type="GO" id="GO:0046872">
    <property type="term" value="F:metal ion binding"/>
    <property type="evidence" value="ECO:0007669"/>
    <property type="project" value="InterPro"/>
</dbReference>
<dbReference type="InterPro" id="IPR003961">
    <property type="entry name" value="FN3_dom"/>
</dbReference>
<accession>A0A399G386</accession>
<dbReference type="PANTHER" id="PTHR45867:SF3">
    <property type="entry name" value="ACID PHOSPHATASE TYPE 7"/>
    <property type="match status" value="1"/>
</dbReference>
<dbReference type="Pfam" id="PF00149">
    <property type="entry name" value="Metallophos"/>
    <property type="match status" value="1"/>
</dbReference>
<dbReference type="CDD" id="cd00063">
    <property type="entry name" value="FN3"/>
    <property type="match status" value="1"/>
</dbReference>
<evidence type="ECO:0000313" key="2">
    <source>
        <dbReference type="Proteomes" id="UP000265719"/>
    </source>
</evidence>
<proteinExistence type="predicted"/>
<dbReference type="Proteomes" id="UP000265719">
    <property type="component" value="Chromosome"/>
</dbReference>
<dbReference type="RefSeq" id="WP_068692630.1">
    <property type="nucleotide sequence ID" value="NZ_CP063196.1"/>
</dbReference>
<protein>
    <submittedName>
        <fullName evidence="1">Metallophosphoesterase family protein</fullName>
    </submittedName>
</protein>
<dbReference type="Gene3D" id="2.60.40.380">
    <property type="entry name" value="Purple acid phosphatase-like, N-terminal"/>
    <property type="match status" value="1"/>
</dbReference>
<organism evidence="1 2">
    <name type="scientific">Thermobifida halotolerans</name>
    <dbReference type="NCBI Taxonomy" id="483545"/>
    <lineage>
        <taxon>Bacteria</taxon>
        <taxon>Bacillati</taxon>
        <taxon>Actinomycetota</taxon>
        <taxon>Actinomycetes</taxon>
        <taxon>Streptosporangiales</taxon>
        <taxon>Nocardiopsidaceae</taxon>
        <taxon>Thermobifida</taxon>
    </lineage>
</organism>
<dbReference type="PANTHER" id="PTHR45867">
    <property type="entry name" value="PURPLE ACID PHOSPHATASE"/>
    <property type="match status" value="1"/>
</dbReference>
<dbReference type="Gene3D" id="3.60.21.10">
    <property type="match status" value="1"/>
</dbReference>
<dbReference type="GO" id="GO:0003993">
    <property type="term" value="F:acid phosphatase activity"/>
    <property type="evidence" value="ECO:0007669"/>
    <property type="project" value="InterPro"/>
</dbReference>
<dbReference type="InterPro" id="IPR008963">
    <property type="entry name" value="Purple_acid_Pase-like_N"/>
</dbReference>
<keyword evidence="2" id="KW-1185">Reference proteome</keyword>
<dbReference type="InterPro" id="IPR029052">
    <property type="entry name" value="Metallo-depent_PP-like"/>
</dbReference>
<dbReference type="Pfam" id="PF16656">
    <property type="entry name" value="Pur_ac_phosph_N"/>
    <property type="match status" value="1"/>
</dbReference>
<name>A0A399G386_9ACTN</name>
<dbReference type="SUPFAM" id="SSF56300">
    <property type="entry name" value="Metallo-dependent phosphatases"/>
    <property type="match status" value="1"/>
</dbReference>
<sequence>MSSSVRSFRSRPAARAGLLALLGSAVLGTGVVAVPAPAAADPGVAERVTLSPTATPATSQTVTWRTATGVSVSHLEYGAVSGGATVTVEGSSTGTAGGGRYHVATLTGLTPATDYRYRIGDGTSWSDWFEFTTASATAEPFTFLYLGDVQNDITGGAAPTVRAAYAAAPDAALTVHSGDLVNSANSDSEWAEWYAAVGDESATMNHITTPGNHEYSGWSLSGHWNRQFPGAGNGPGDDDLDDTVYYTDFQGVRFVVLNSNYRNAPWFDVTDWLEDQGHWLERVLADNPNRWTVVTFHHPVFANSPSRDNRSLRSEWLDILEEYDVDLVLQGHDHSYGRGNLTAHRTDDPAVQTGPVYVVSVTGPKMYDVSDRNWTANGAEVRVQVADTQTYQVVGVDNDELSYESRTLDGTLVDAFTITKGADGDKRVTDRR</sequence>
<dbReference type="InterPro" id="IPR015914">
    <property type="entry name" value="PAPs_N"/>
</dbReference>
<gene>
    <name evidence="1" type="ORF">NI17_002285</name>
</gene>
<dbReference type="SUPFAM" id="SSF49363">
    <property type="entry name" value="Purple acid phosphatase, N-terminal domain"/>
    <property type="match status" value="1"/>
</dbReference>
<reference evidence="1" key="1">
    <citation type="submission" date="2020-10" db="EMBL/GenBank/DDBJ databases">
        <title>De novo genome project of the cellulose decomposer Thermobifida halotolerans type strain.</title>
        <authorList>
            <person name="Nagy I."/>
            <person name="Horvath B."/>
            <person name="Kukolya J."/>
            <person name="Nagy I."/>
            <person name="Orsini M."/>
        </authorList>
    </citation>
    <scope>NUCLEOTIDE SEQUENCE</scope>
    <source>
        <strain evidence="1">DSM 44931</strain>
    </source>
</reference>
<dbReference type="KEGG" id="thao:NI17_002285"/>
<evidence type="ECO:0000313" key="1">
    <source>
        <dbReference type="EMBL" id="UOE21812.1"/>
    </source>
</evidence>
<dbReference type="InterPro" id="IPR004843">
    <property type="entry name" value="Calcineurin-like_PHP"/>
</dbReference>